<keyword evidence="1" id="KW-1133">Transmembrane helix</keyword>
<dbReference type="EMBL" id="JACHMI010000001">
    <property type="protein sequence ID" value="MBB6550982.1"/>
    <property type="molecule type" value="Genomic_DNA"/>
</dbReference>
<keyword evidence="1" id="KW-0812">Transmembrane</keyword>
<dbReference type="InterPro" id="IPR011712">
    <property type="entry name" value="Sig_transdc_His_kin_sub3_dim/P"/>
</dbReference>
<dbReference type="Gene3D" id="1.20.5.1930">
    <property type="match status" value="1"/>
</dbReference>
<feature type="transmembrane region" description="Helical" evidence="1">
    <location>
        <begin position="94"/>
        <end position="112"/>
    </location>
</feature>
<name>A0A7X0U0R4_9ACTN</name>
<feature type="transmembrane region" description="Helical" evidence="1">
    <location>
        <begin position="358"/>
        <end position="380"/>
    </location>
</feature>
<evidence type="ECO:0000313" key="4">
    <source>
        <dbReference type="Proteomes" id="UP000565579"/>
    </source>
</evidence>
<feature type="transmembrane region" description="Helical" evidence="1">
    <location>
        <begin position="69"/>
        <end position="89"/>
    </location>
</feature>
<feature type="domain" description="Signal transduction histidine kinase subgroup 3 dimerisation and phosphoacceptor" evidence="2">
    <location>
        <begin position="216"/>
        <end position="256"/>
    </location>
</feature>
<sequence>MIAERGSGTSLAILAAPHRDPTTTHREATTVTAAERRSTWAAATLVAHLVLAPLTALILAGTWHLGAAVWQLLLAAGAAALLHVGVSLAGRRPWAGYGIGALAMLVLMTMPFPGWSPGLLPSAACFPLTLWRLTAMVRTRSAVAALAVTAAGIVFTELVAWARLPAGVPGWTRLAEGGLLMLIAGGGWLAALLARRGHEARVRAERERLAAAVAGERAGIRRDLHDVIAHTVTVMVARIEAAAVTTTDPATRRELGDIGHGGTLATWTGDMVFSPAKGVAAIVLTNSVGDPALLTANLLAGRLGVPATPMSNPLTVVNAVLLGLTAGMSALLVTAAVRARRWVARRRASRRPWLVPRLLPLAVVTVLGVLLPALMGVQAGVFSFQYWIVTAWLLPLLVLFSLTCCVLGTVALARRLWCLRRAGHASTEPASA</sequence>
<accession>A0A7X0U0R4</accession>
<dbReference type="RefSeq" id="WP_221525024.1">
    <property type="nucleotide sequence ID" value="NZ_JACHMI010000001.1"/>
</dbReference>
<dbReference type="Pfam" id="PF07730">
    <property type="entry name" value="HisKA_3"/>
    <property type="match status" value="1"/>
</dbReference>
<dbReference type="Proteomes" id="UP000565579">
    <property type="component" value="Unassembled WGS sequence"/>
</dbReference>
<dbReference type="GO" id="GO:0046983">
    <property type="term" value="F:protein dimerization activity"/>
    <property type="evidence" value="ECO:0007669"/>
    <property type="project" value="InterPro"/>
</dbReference>
<keyword evidence="4" id="KW-1185">Reference proteome</keyword>
<proteinExistence type="predicted"/>
<protein>
    <recommendedName>
        <fullName evidence="2">Signal transduction histidine kinase subgroup 3 dimerisation and phosphoacceptor domain-containing protein</fullName>
    </recommendedName>
</protein>
<feature type="transmembrane region" description="Helical" evidence="1">
    <location>
        <begin position="118"/>
        <end position="135"/>
    </location>
</feature>
<feature type="transmembrane region" description="Helical" evidence="1">
    <location>
        <begin position="142"/>
        <end position="162"/>
    </location>
</feature>
<evidence type="ECO:0000256" key="1">
    <source>
        <dbReference type="SAM" id="Phobius"/>
    </source>
</evidence>
<evidence type="ECO:0000259" key="2">
    <source>
        <dbReference type="Pfam" id="PF07730"/>
    </source>
</evidence>
<organism evidence="3 4">
    <name type="scientific">Nonomuraea rubra</name>
    <dbReference type="NCBI Taxonomy" id="46180"/>
    <lineage>
        <taxon>Bacteria</taxon>
        <taxon>Bacillati</taxon>
        <taxon>Actinomycetota</taxon>
        <taxon>Actinomycetes</taxon>
        <taxon>Streptosporangiales</taxon>
        <taxon>Streptosporangiaceae</taxon>
        <taxon>Nonomuraea</taxon>
    </lineage>
</organism>
<feature type="transmembrane region" description="Helical" evidence="1">
    <location>
        <begin position="174"/>
        <end position="194"/>
    </location>
</feature>
<dbReference type="AlphaFoldDB" id="A0A7X0U0R4"/>
<evidence type="ECO:0000313" key="3">
    <source>
        <dbReference type="EMBL" id="MBB6550982.1"/>
    </source>
</evidence>
<gene>
    <name evidence="3" type="ORF">HD593_005777</name>
</gene>
<comment type="caution">
    <text evidence="3">The sequence shown here is derived from an EMBL/GenBank/DDBJ whole genome shotgun (WGS) entry which is preliminary data.</text>
</comment>
<feature type="transmembrane region" description="Helical" evidence="1">
    <location>
        <begin position="319"/>
        <end position="337"/>
    </location>
</feature>
<dbReference type="GO" id="GO:0016020">
    <property type="term" value="C:membrane"/>
    <property type="evidence" value="ECO:0007669"/>
    <property type="project" value="InterPro"/>
</dbReference>
<reference evidence="3 4" key="1">
    <citation type="submission" date="2020-08" db="EMBL/GenBank/DDBJ databases">
        <title>Sequencing the genomes of 1000 actinobacteria strains.</title>
        <authorList>
            <person name="Klenk H.-P."/>
        </authorList>
    </citation>
    <scope>NUCLEOTIDE SEQUENCE [LARGE SCALE GENOMIC DNA]</scope>
    <source>
        <strain evidence="3 4">DSM 43768</strain>
    </source>
</reference>
<dbReference type="GO" id="GO:0000155">
    <property type="term" value="F:phosphorelay sensor kinase activity"/>
    <property type="evidence" value="ECO:0007669"/>
    <property type="project" value="InterPro"/>
</dbReference>
<keyword evidence="1" id="KW-0472">Membrane</keyword>
<feature type="transmembrane region" description="Helical" evidence="1">
    <location>
        <begin position="40"/>
        <end position="63"/>
    </location>
</feature>
<feature type="transmembrane region" description="Helical" evidence="1">
    <location>
        <begin position="279"/>
        <end position="299"/>
    </location>
</feature>
<feature type="transmembrane region" description="Helical" evidence="1">
    <location>
        <begin position="386"/>
        <end position="413"/>
    </location>
</feature>